<feature type="transmembrane region" description="Helical" evidence="1">
    <location>
        <begin position="220"/>
        <end position="239"/>
    </location>
</feature>
<feature type="transmembrane region" description="Helical" evidence="1">
    <location>
        <begin position="325"/>
        <end position="347"/>
    </location>
</feature>
<accession>A0A848HRH1</accession>
<feature type="transmembrane region" description="Helical" evidence="1">
    <location>
        <begin position="160"/>
        <end position="180"/>
    </location>
</feature>
<dbReference type="PANTHER" id="PTHR23028">
    <property type="entry name" value="ACETYLTRANSFERASE"/>
    <property type="match status" value="1"/>
</dbReference>
<dbReference type="PANTHER" id="PTHR23028:SF53">
    <property type="entry name" value="ACYL_TRANSF_3 DOMAIN-CONTAINING PROTEIN"/>
    <property type="match status" value="1"/>
</dbReference>
<dbReference type="Proteomes" id="UP000583752">
    <property type="component" value="Unassembled WGS sequence"/>
</dbReference>
<feature type="transmembrane region" description="Helical" evidence="1">
    <location>
        <begin position="123"/>
        <end position="148"/>
    </location>
</feature>
<evidence type="ECO:0000313" key="4">
    <source>
        <dbReference type="Proteomes" id="UP000583752"/>
    </source>
</evidence>
<keyword evidence="1" id="KW-1133">Transmembrane helix</keyword>
<feature type="transmembrane region" description="Helical" evidence="1">
    <location>
        <begin position="186"/>
        <end position="208"/>
    </location>
</feature>
<evidence type="ECO:0000256" key="1">
    <source>
        <dbReference type="SAM" id="Phobius"/>
    </source>
</evidence>
<comment type="caution">
    <text evidence="3">The sequence shown here is derived from an EMBL/GenBank/DDBJ whole genome shotgun (WGS) entry which is preliminary data.</text>
</comment>
<reference evidence="3 4" key="1">
    <citation type="submission" date="2020-04" db="EMBL/GenBank/DDBJ databases">
        <title>Massilia sp. RP-1-19 isolated from soil.</title>
        <authorList>
            <person name="Dahal R.H."/>
        </authorList>
    </citation>
    <scope>NUCLEOTIDE SEQUENCE [LARGE SCALE GENOMIC DNA]</scope>
    <source>
        <strain evidence="3 4">RP-1-19</strain>
    </source>
</reference>
<keyword evidence="3" id="KW-0012">Acyltransferase</keyword>
<keyword evidence="4" id="KW-1185">Reference proteome</keyword>
<dbReference type="EMBL" id="JABBGG010000004">
    <property type="protein sequence ID" value="NML61188.1"/>
    <property type="molecule type" value="Genomic_DNA"/>
</dbReference>
<dbReference type="Pfam" id="PF01757">
    <property type="entry name" value="Acyl_transf_3"/>
    <property type="match status" value="1"/>
</dbReference>
<proteinExistence type="predicted"/>
<dbReference type="GO" id="GO:0016747">
    <property type="term" value="F:acyltransferase activity, transferring groups other than amino-acyl groups"/>
    <property type="evidence" value="ECO:0007669"/>
    <property type="project" value="InterPro"/>
</dbReference>
<sequence length="370" mass="41762">MKSLNIPYNPRIDQLRWLAATMVFLFHFYLEWRGLGGPGVTSPWFGLITEGHTGVGLFFTLSGFLFMQIALHQTVINYGDFMRNRFLRIFPLFLTVFLVATSIGRDKFQPQDIFYVLTTNLGLAPTSLSVITGAAWTISLEFLFYAIFPFLARFAMERGVRYLLSLILLLFFFKVAAFTVNENSTHMYFSTFVGRFDQFLIGMIGAMLYQQKKAALHRAAPWLVPVALLLALANSALQAKTASFGQHPHSAFWIIWSTLESTAWVAVILAWVSFDKALPAWLERVMNHGGKISFSFYLLHMAVLHVFAVGARMAGYAGKVTWHDLLYMLPIAYGATWALSALTYIVIEEPFLRMRRGYGKAKTVPLASAA</sequence>
<dbReference type="InterPro" id="IPR002656">
    <property type="entry name" value="Acyl_transf_3_dom"/>
</dbReference>
<feature type="domain" description="Acyltransferase 3" evidence="2">
    <location>
        <begin position="10"/>
        <end position="322"/>
    </location>
</feature>
<dbReference type="RefSeq" id="WP_169464887.1">
    <property type="nucleotide sequence ID" value="NZ_JABBGG010000004.1"/>
</dbReference>
<keyword evidence="1" id="KW-0812">Transmembrane</keyword>
<dbReference type="GO" id="GO:0016020">
    <property type="term" value="C:membrane"/>
    <property type="evidence" value="ECO:0007669"/>
    <property type="project" value="TreeGrafter"/>
</dbReference>
<keyword evidence="3" id="KW-0808">Transferase</keyword>
<gene>
    <name evidence="3" type="ORF">HHL21_08860</name>
</gene>
<feature type="transmembrane region" description="Helical" evidence="1">
    <location>
        <begin position="294"/>
        <end position="313"/>
    </location>
</feature>
<feature type="transmembrane region" description="Helical" evidence="1">
    <location>
        <begin position="251"/>
        <end position="274"/>
    </location>
</feature>
<feature type="transmembrane region" description="Helical" evidence="1">
    <location>
        <begin position="15"/>
        <end position="32"/>
    </location>
</feature>
<evidence type="ECO:0000313" key="3">
    <source>
        <dbReference type="EMBL" id="NML61188.1"/>
    </source>
</evidence>
<evidence type="ECO:0000259" key="2">
    <source>
        <dbReference type="Pfam" id="PF01757"/>
    </source>
</evidence>
<dbReference type="InterPro" id="IPR050879">
    <property type="entry name" value="Acyltransferase_3"/>
</dbReference>
<feature type="transmembrane region" description="Helical" evidence="1">
    <location>
        <begin position="44"/>
        <end position="66"/>
    </location>
</feature>
<protein>
    <submittedName>
        <fullName evidence="3">Acyltransferase</fullName>
    </submittedName>
</protein>
<dbReference type="GO" id="GO:0000271">
    <property type="term" value="P:polysaccharide biosynthetic process"/>
    <property type="evidence" value="ECO:0007669"/>
    <property type="project" value="TreeGrafter"/>
</dbReference>
<name>A0A848HRH1_9BURK</name>
<keyword evidence="1" id="KW-0472">Membrane</keyword>
<organism evidence="3 4">
    <name type="scientific">Massilia polaris</name>
    <dbReference type="NCBI Taxonomy" id="2728846"/>
    <lineage>
        <taxon>Bacteria</taxon>
        <taxon>Pseudomonadati</taxon>
        <taxon>Pseudomonadota</taxon>
        <taxon>Betaproteobacteria</taxon>
        <taxon>Burkholderiales</taxon>
        <taxon>Oxalobacteraceae</taxon>
        <taxon>Telluria group</taxon>
        <taxon>Massilia</taxon>
    </lineage>
</organism>
<dbReference type="AlphaFoldDB" id="A0A848HRH1"/>
<feature type="transmembrane region" description="Helical" evidence="1">
    <location>
        <begin position="86"/>
        <end position="103"/>
    </location>
</feature>